<gene>
    <name evidence="1" type="ORF">C8263_07295</name>
</gene>
<protein>
    <submittedName>
        <fullName evidence="1">Uncharacterized protein</fullName>
    </submittedName>
</protein>
<accession>A0A2T3W9Q8</accession>
<sequence>MLTFSLLSAASAQATKGKTELDRSSLTAGVDRLVGTVQEAVTASGGDLERQQAHWVFAFSTGHYKADPLGAQAAREVATQFVQRMAVTGDQVTARAWEMTTWEYRNPTALTLKLGNDLAADKARVTNLWPTTPAVGSAGGHDTEQAAVELTQVFANDAGTVLILLTNTAASVGAGGSKLLGTNAPAYQGLLDRWTRVDGTQDGATLNLPYVVTSPNGDVQGQMQAVVFVPKTFTSAQLTASTRSVQLQDKAAAKPSGQKGASVVPLLALLVLGGAGFAAWKLFASGGGGRGSVRIAETTFALRDLPKGKPFCVLAGPGYSGEDDIAVVPVQGFPSARIADISWDGKALKVRGVHDDVKLNSVSGRVVASDSATLPLRLDEPDMPLEFSGEVSGAGGVPRTINKTVNVSFSQGDA</sequence>
<reference evidence="1 2" key="1">
    <citation type="submission" date="2018-03" db="EMBL/GenBank/DDBJ databases">
        <title>Draft genome of Deinococcus sp. OD32.</title>
        <authorList>
            <person name="Wang X.-P."/>
            <person name="Du Z.-J."/>
        </authorList>
    </citation>
    <scope>NUCLEOTIDE SEQUENCE [LARGE SCALE GENOMIC DNA]</scope>
    <source>
        <strain evidence="1 2">OD32</strain>
    </source>
</reference>
<organism evidence="1 2">
    <name type="scientific">Deinococcus arcticus</name>
    <dbReference type="NCBI Taxonomy" id="2136176"/>
    <lineage>
        <taxon>Bacteria</taxon>
        <taxon>Thermotogati</taxon>
        <taxon>Deinococcota</taxon>
        <taxon>Deinococci</taxon>
        <taxon>Deinococcales</taxon>
        <taxon>Deinococcaceae</taxon>
        <taxon>Deinococcus</taxon>
    </lineage>
</organism>
<evidence type="ECO:0000313" key="2">
    <source>
        <dbReference type="Proteomes" id="UP000240317"/>
    </source>
</evidence>
<name>A0A2T3W9Q8_9DEIO</name>
<dbReference type="OrthoDB" id="58969at2"/>
<dbReference type="AlphaFoldDB" id="A0A2T3W9Q8"/>
<dbReference type="Proteomes" id="UP000240317">
    <property type="component" value="Unassembled WGS sequence"/>
</dbReference>
<keyword evidence="2" id="KW-1185">Reference proteome</keyword>
<dbReference type="EMBL" id="PYSV01000005">
    <property type="protein sequence ID" value="PTA68625.1"/>
    <property type="molecule type" value="Genomic_DNA"/>
</dbReference>
<comment type="caution">
    <text evidence="1">The sequence shown here is derived from an EMBL/GenBank/DDBJ whole genome shotgun (WGS) entry which is preliminary data.</text>
</comment>
<proteinExistence type="predicted"/>
<evidence type="ECO:0000313" key="1">
    <source>
        <dbReference type="EMBL" id="PTA68625.1"/>
    </source>
</evidence>